<evidence type="ECO:0000259" key="10">
    <source>
        <dbReference type="Pfam" id="PF03553"/>
    </source>
</evidence>
<feature type="transmembrane region" description="Helical" evidence="9">
    <location>
        <begin position="394"/>
        <end position="414"/>
    </location>
</feature>
<keyword evidence="7 9" id="KW-0472">Membrane</keyword>
<dbReference type="Pfam" id="PF03553">
    <property type="entry name" value="Na_H_antiporter"/>
    <property type="match status" value="1"/>
</dbReference>
<evidence type="ECO:0000256" key="9">
    <source>
        <dbReference type="SAM" id="Phobius"/>
    </source>
</evidence>
<evidence type="ECO:0000256" key="5">
    <source>
        <dbReference type="ARBA" id="ARBA00022692"/>
    </source>
</evidence>
<dbReference type="InterPro" id="IPR052180">
    <property type="entry name" value="NhaC_Na-H+_Antiporter"/>
</dbReference>
<feature type="domain" description="Na+/H+ antiporter NhaC-like C-terminal" evidence="10">
    <location>
        <begin position="156"/>
        <end position="448"/>
    </location>
</feature>
<evidence type="ECO:0000313" key="12">
    <source>
        <dbReference type="Proteomes" id="UP000001401"/>
    </source>
</evidence>
<feature type="transmembrane region" description="Helical" evidence="9">
    <location>
        <begin position="348"/>
        <end position="373"/>
    </location>
</feature>
<keyword evidence="5 9" id="KW-0812">Transmembrane</keyword>
<dbReference type="RefSeq" id="WP_013488671.1">
    <property type="nucleotide sequence ID" value="NC_014829.1"/>
</dbReference>
<name>E6U123_EVAC2</name>
<keyword evidence="3" id="KW-0050">Antiport</keyword>
<dbReference type="HOGENOM" id="CLU_033405_1_0_9"/>
<feature type="transmembrane region" description="Helical" evidence="9">
    <location>
        <begin position="133"/>
        <end position="159"/>
    </location>
</feature>
<dbReference type="InterPro" id="IPR004770">
    <property type="entry name" value="Na/H_antiport_NhaC"/>
</dbReference>
<reference evidence="11 12" key="1">
    <citation type="submission" date="2010-12" db="EMBL/GenBank/DDBJ databases">
        <title>Complete sequence of Bacillus cellulosilyticus DSM 2522.</title>
        <authorList>
            <consortium name="US DOE Joint Genome Institute"/>
            <person name="Lucas S."/>
            <person name="Copeland A."/>
            <person name="Lapidus A."/>
            <person name="Cheng J.-F."/>
            <person name="Bruce D."/>
            <person name="Goodwin L."/>
            <person name="Pitluck S."/>
            <person name="Chertkov O."/>
            <person name="Detter J.C."/>
            <person name="Han C."/>
            <person name="Tapia R."/>
            <person name="Land M."/>
            <person name="Hauser L."/>
            <person name="Jeffries C."/>
            <person name="Kyrpides N."/>
            <person name="Ivanova N."/>
            <person name="Mikhailova N."/>
            <person name="Brumm P."/>
            <person name="Mead D."/>
            <person name="Woyke T."/>
        </authorList>
    </citation>
    <scope>NUCLEOTIDE SEQUENCE [LARGE SCALE GENOMIC DNA]</scope>
    <source>
        <strain evidence="12">ATCC 21833 / DSM 2522 / FERM P-1141 / JCM 9156 / N-4</strain>
    </source>
</reference>
<evidence type="ECO:0000256" key="8">
    <source>
        <dbReference type="ARBA" id="ARBA00038435"/>
    </source>
</evidence>
<dbReference type="GO" id="GO:0015297">
    <property type="term" value="F:antiporter activity"/>
    <property type="evidence" value="ECO:0007669"/>
    <property type="project" value="UniProtKB-KW"/>
</dbReference>
<comment type="similarity">
    <text evidence="8">Belongs to the NhaC Na(+)/H(+) (TC 2.A.35) antiporter family.</text>
</comment>
<comment type="subcellular location">
    <subcellularLocation>
        <location evidence="1">Cell membrane</location>
        <topology evidence="1">Multi-pass membrane protein</topology>
    </subcellularLocation>
</comment>
<feature type="transmembrane region" description="Helical" evidence="9">
    <location>
        <begin position="105"/>
        <end position="126"/>
    </location>
</feature>
<keyword evidence="2" id="KW-0813">Transport</keyword>
<feature type="transmembrane region" description="Helical" evidence="9">
    <location>
        <begin position="228"/>
        <end position="247"/>
    </location>
</feature>
<evidence type="ECO:0000256" key="4">
    <source>
        <dbReference type="ARBA" id="ARBA00022475"/>
    </source>
</evidence>
<evidence type="ECO:0000256" key="7">
    <source>
        <dbReference type="ARBA" id="ARBA00023136"/>
    </source>
</evidence>
<keyword evidence="6 9" id="KW-1133">Transmembrane helix</keyword>
<protein>
    <submittedName>
        <fullName evidence="11">Na+/H+ antiporter NhaC</fullName>
    </submittedName>
</protein>
<dbReference type="AlphaFoldDB" id="E6U123"/>
<feature type="transmembrane region" description="Helical" evidence="9">
    <location>
        <begin position="68"/>
        <end position="85"/>
    </location>
</feature>
<feature type="transmembrane region" description="Helical" evidence="9">
    <location>
        <begin position="253"/>
        <end position="270"/>
    </location>
</feature>
<dbReference type="EMBL" id="CP002394">
    <property type="protein sequence ID" value="ADU30335.1"/>
    <property type="molecule type" value="Genomic_DNA"/>
</dbReference>
<organism evidence="11 12">
    <name type="scientific">Evansella cellulosilytica (strain ATCC 21833 / DSM 2522 / FERM P-1141 / JCM 9156 / N-4)</name>
    <name type="common">Bacillus cellulosilyticus</name>
    <dbReference type="NCBI Taxonomy" id="649639"/>
    <lineage>
        <taxon>Bacteria</taxon>
        <taxon>Bacillati</taxon>
        <taxon>Bacillota</taxon>
        <taxon>Bacilli</taxon>
        <taxon>Bacillales</taxon>
        <taxon>Bacillaceae</taxon>
        <taxon>Evansella</taxon>
    </lineage>
</organism>
<keyword evidence="4" id="KW-1003">Cell membrane</keyword>
<evidence type="ECO:0000256" key="1">
    <source>
        <dbReference type="ARBA" id="ARBA00004651"/>
    </source>
</evidence>
<evidence type="ECO:0000256" key="6">
    <source>
        <dbReference type="ARBA" id="ARBA00022989"/>
    </source>
</evidence>
<dbReference type="STRING" id="649639.Bcell_2073"/>
<dbReference type="OrthoDB" id="9762978at2"/>
<dbReference type="PANTHER" id="PTHR33451:SF6">
    <property type="entry name" value="NA(+)_H(+) ANTIPORTER NHAC"/>
    <property type="match status" value="1"/>
</dbReference>
<accession>E6U123</accession>
<proteinExistence type="inferred from homology"/>
<evidence type="ECO:0000256" key="3">
    <source>
        <dbReference type="ARBA" id="ARBA00022449"/>
    </source>
</evidence>
<dbReference type="GO" id="GO:0005886">
    <property type="term" value="C:plasma membrane"/>
    <property type="evidence" value="ECO:0007669"/>
    <property type="project" value="UniProtKB-SubCell"/>
</dbReference>
<evidence type="ECO:0000256" key="2">
    <source>
        <dbReference type="ARBA" id="ARBA00022448"/>
    </source>
</evidence>
<feature type="transmembrane region" description="Helical" evidence="9">
    <location>
        <begin position="7"/>
        <end position="25"/>
    </location>
</feature>
<dbReference type="Proteomes" id="UP000001401">
    <property type="component" value="Chromosome"/>
</dbReference>
<feature type="transmembrane region" description="Helical" evidence="9">
    <location>
        <begin position="188"/>
        <end position="207"/>
    </location>
</feature>
<evidence type="ECO:0000313" key="11">
    <source>
        <dbReference type="EMBL" id="ADU30335.1"/>
    </source>
</evidence>
<gene>
    <name evidence="11" type="ordered locus">Bcell_2073</name>
</gene>
<dbReference type="PANTHER" id="PTHR33451">
    <property type="entry name" value="MALATE-2H(+)/NA(+)-LACTATE ANTIPORTER"/>
    <property type="match status" value="1"/>
</dbReference>
<sequence length="458" mass="48966">MKELRGWEALLIVVMILTIIGVSLIHYEAHPHVPIFIVIVFIIGYGLLKRIPWTSLEDGIVKGVKSGIVPIMIFMLIGVLIAVWMESGTIPTLIAYSLQIVSTEFFLPSIFISTAIVGLSIGSAFTTVSTIGVAFIAVGGILGVPLPMVAGAVISGALVGDKMSPLSDTTNLASSVAKSDLFDHIRHMLWVGVPAFVISLILFVVVGRTNTSIQPERMEDMLTSLHETAIVHPIALLPAVCIIVMAILKKSAIPTMVFGIVVGLVTSVILRGDIAIAEWMTLIQNGYNSGAANEELANILDRGGIQSMMWAVSLLLLTLSMGGLLSVLQVIERLIELIQSAVKSTGRLVLSTVLTGIGINVSLGEQYMSVILTGEAYAKRFKEMGHSGKQLSKVLESGGTVINPLIPYGVSGVFMSSVLGVPVLSYLPFVFFCILCPVIIIIYGFTGVSFSKSNNDRL</sequence>
<feature type="transmembrane region" description="Helical" evidence="9">
    <location>
        <begin position="31"/>
        <end position="48"/>
    </location>
</feature>
<feature type="transmembrane region" description="Helical" evidence="9">
    <location>
        <begin position="426"/>
        <end position="450"/>
    </location>
</feature>
<dbReference type="InterPro" id="IPR018461">
    <property type="entry name" value="Na/H_Antiport_NhaC-like_C"/>
</dbReference>
<keyword evidence="12" id="KW-1185">Reference proteome</keyword>
<dbReference type="NCBIfam" id="TIGR00931">
    <property type="entry name" value="antiport_nhaC"/>
    <property type="match status" value="1"/>
</dbReference>
<dbReference type="KEGG" id="bco:Bcell_2073"/>
<feature type="transmembrane region" description="Helical" evidence="9">
    <location>
        <begin position="308"/>
        <end position="328"/>
    </location>
</feature>
<dbReference type="eggNOG" id="COG1757">
    <property type="taxonomic scope" value="Bacteria"/>
</dbReference>